<dbReference type="AlphaFoldDB" id="A0A6A6HG96"/>
<gene>
    <name evidence="2" type="ORF">EV356DRAFT_564885</name>
</gene>
<dbReference type="InterPro" id="IPR000210">
    <property type="entry name" value="BTB/POZ_dom"/>
</dbReference>
<dbReference type="SMART" id="SM00225">
    <property type="entry name" value="BTB"/>
    <property type="match status" value="1"/>
</dbReference>
<evidence type="ECO:0000259" key="1">
    <source>
        <dbReference type="PROSITE" id="PS50097"/>
    </source>
</evidence>
<dbReference type="PANTHER" id="PTHR47843:SF2">
    <property type="entry name" value="BTB DOMAIN-CONTAINING PROTEIN"/>
    <property type="match status" value="1"/>
</dbReference>
<dbReference type="PROSITE" id="PS50097">
    <property type="entry name" value="BTB"/>
    <property type="match status" value="1"/>
</dbReference>
<name>A0A6A6HG96_VIRVR</name>
<protein>
    <recommendedName>
        <fullName evidence="1">BTB domain-containing protein</fullName>
    </recommendedName>
</protein>
<dbReference type="Pfam" id="PF00651">
    <property type="entry name" value="BTB"/>
    <property type="match status" value="1"/>
</dbReference>
<dbReference type="OrthoDB" id="1022638at2759"/>
<evidence type="ECO:0000313" key="2">
    <source>
        <dbReference type="EMBL" id="KAF2237135.1"/>
    </source>
</evidence>
<dbReference type="InterPro" id="IPR011333">
    <property type="entry name" value="SKP1/BTB/POZ_sf"/>
</dbReference>
<reference evidence="2" key="1">
    <citation type="journal article" date="2020" name="Stud. Mycol.">
        <title>101 Dothideomycetes genomes: a test case for predicting lifestyles and emergence of pathogens.</title>
        <authorList>
            <person name="Haridas S."/>
            <person name="Albert R."/>
            <person name="Binder M."/>
            <person name="Bloem J."/>
            <person name="Labutti K."/>
            <person name="Salamov A."/>
            <person name="Andreopoulos B."/>
            <person name="Baker S."/>
            <person name="Barry K."/>
            <person name="Bills G."/>
            <person name="Bluhm B."/>
            <person name="Cannon C."/>
            <person name="Castanera R."/>
            <person name="Culley D."/>
            <person name="Daum C."/>
            <person name="Ezra D."/>
            <person name="Gonzalez J."/>
            <person name="Henrissat B."/>
            <person name="Kuo A."/>
            <person name="Liang C."/>
            <person name="Lipzen A."/>
            <person name="Lutzoni F."/>
            <person name="Magnuson J."/>
            <person name="Mondo S."/>
            <person name="Nolan M."/>
            <person name="Ohm R."/>
            <person name="Pangilinan J."/>
            <person name="Park H.-J."/>
            <person name="Ramirez L."/>
            <person name="Alfaro M."/>
            <person name="Sun H."/>
            <person name="Tritt A."/>
            <person name="Yoshinaga Y."/>
            <person name="Zwiers L.-H."/>
            <person name="Turgeon B."/>
            <person name="Goodwin S."/>
            <person name="Spatafora J."/>
            <person name="Crous P."/>
            <person name="Grigoriev I."/>
        </authorList>
    </citation>
    <scope>NUCLEOTIDE SEQUENCE</scope>
    <source>
        <strain evidence="2">Tuck. ex Michener</strain>
    </source>
</reference>
<dbReference type="EMBL" id="ML991781">
    <property type="protein sequence ID" value="KAF2237135.1"/>
    <property type="molecule type" value="Genomic_DNA"/>
</dbReference>
<dbReference type="SUPFAM" id="SSF54695">
    <property type="entry name" value="POZ domain"/>
    <property type="match status" value="1"/>
</dbReference>
<dbReference type="Proteomes" id="UP000800092">
    <property type="component" value="Unassembled WGS sequence"/>
</dbReference>
<organism evidence="2 3">
    <name type="scientific">Viridothelium virens</name>
    <name type="common">Speckled blister lichen</name>
    <name type="synonym">Trypethelium virens</name>
    <dbReference type="NCBI Taxonomy" id="1048519"/>
    <lineage>
        <taxon>Eukaryota</taxon>
        <taxon>Fungi</taxon>
        <taxon>Dikarya</taxon>
        <taxon>Ascomycota</taxon>
        <taxon>Pezizomycotina</taxon>
        <taxon>Dothideomycetes</taxon>
        <taxon>Dothideomycetes incertae sedis</taxon>
        <taxon>Trypetheliales</taxon>
        <taxon>Trypetheliaceae</taxon>
        <taxon>Viridothelium</taxon>
    </lineage>
</organism>
<proteinExistence type="predicted"/>
<feature type="domain" description="BTB" evidence="1">
    <location>
        <begin position="30"/>
        <end position="99"/>
    </location>
</feature>
<dbReference type="PANTHER" id="PTHR47843">
    <property type="entry name" value="BTB DOMAIN-CONTAINING PROTEIN-RELATED"/>
    <property type="match status" value="1"/>
</dbReference>
<evidence type="ECO:0000313" key="3">
    <source>
        <dbReference type="Proteomes" id="UP000800092"/>
    </source>
</evidence>
<dbReference type="CDD" id="cd18186">
    <property type="entry name" value="BTB_POZ_ZBTB_KLHL-like"/>
    <property type="match status" value="1"/>
</dbReference>
<dbReference type="Gene3D" id="3.30.710.10">
    <property type="entry name" value="Potassium Channel Kv1.1, Chain A"/>
    <property type="match status" value="1"/>
</dbReference>
<accession>A0A6A6HG96</accession>
<keyword evidence="3" id="KW-1185">Reference proteome</keyword>
<sequence>MTTLNTINAVRCRLGRGHEKLLLHGLGEPIKVVVGIGDHVKTFHVHKDLFCSISPYFEAACSPEWMNSGDDFIPLPADDPELFELCVQWMYTGNFQYYEEDCVETLIRLFILADKLQINALQDRVISELVHSGLHRNINLSHIPLLYENLPDGSRLRDLAVDSYVVFERGRHDQKPDPELLKACAEFLYDVSVSYSTRAWNTWDADDDVDYSEFNIDEDLMFNRKPKDPMTKACWYHVHGTIGDCPTKDLIEGLRA</sequence>